<feature type="compositionally biased region" description="Basic and acidic residues" evidence="8">
    <location>
        <begin position="1302"/>
        <end position="1311"/>
    </location>
</feature>
<dbReference type="PROSITE" id="PS00485">
    <property type="entry name" value="A_DEAMINASE"/>
    <property type="match status" value="1"/>
</dbReference>
<feature type="region of interest" description="Disordered" evidence="8">
    <location>
        <begin position="635"/>
        <end position="682"/>
    </location>
</feature>
<feature type="compositionally biased region" description="Basic and acidic residues" evidence="8">
    <location>
        <begin position="451"/>
        <end position="464"/>
    </location>
</feature>
<dbReference type="GO" id="GO:0019239">
    <property type="term" value="F:deaminase activity"/>
    <property type="evidence" value="ECO:0007669"/>
    <property type="project" value="InterPro"/>
</dbReference>
<feature type="compositionally biased region" description="Basic and acidic residues" evidence="8">
    <location>
        <begin position="1720"/>
        <end position="1749"/>
    </location>
</feature>
<evidence type="ECO:0000256" key="1">
    <source>
        <dbReference type="ARBA" id="ARBA00001947"/>
    </source>
</evidence>
<evidence type="ECO:0000313" key="11">
    <source>
        <dbReference type="Proteomes" id="UP001374579"/>
    </source>
</evidence>
<feature type="compositionally biased region" description="Basic and acidic residues" evidence="8">
    <location>
        <begin position="1055"/>
        <end position="1064"/>
    </location>
</feature>
<evidence type="ECO:0000256" key="3">
    <source>
        <dbReference type="ARBA" id="ARBA00022490"/>
    </source>
</evidence>
<feature type="region of interest" description="Disordered" evidence="8">
    <location>
        <begin position="2160"/>
        <end position="2394"/>
    </location>
</feature>
<comment type="cofactor">
    <cofactor evidence="1">
        <name>Zn(2+)</name>
        <dbReference type="ChEBI" id="CHEBI:29105"/>
    </cofactor>
</comment>
<feature type="region of interest" description="Disordered" evidence="8">
    <location>
        <begin position="36"/>
        <end position="63"/>
    </location>
</feature>
<feature type="region of interest" description="Disordered" evidence="8">
    <location>
        <begin position="272"/>
        <end position="291"/>
    </location>
</feature>
<feature type="compositionally biased region" description="Basic residues" evidence="8">
    <location>
        <begin position="2376"/>
        <end position="2389"/>
    </location>
</feature>
<feature type="compositionally biased region" description="Basic and acidic residues" evidence="8">
    <location>
        <begin position="918"/>
        <end position="937"/>
    </location>
</feature>
<dbReference type="GO" id="GO:0005829">
    <property type="term" value="C:cytosol"/>
    <property type="evidence" value="ECO:0007669"/>
    <property type="project" value="TreeGrafter"/>
</dbReference>
<feature type="compositionally biased region" description="Basic and acidic residues" evidence="8">
    <location>
        <begin position="1266"/>
        <end position="1280"/>
    </location>
</feature>
<feature type="compositionally biased region" description="Basic and acidic residues" evidence="8">
    <location>
        <begin position="1591"/>
        <end position="1607"/>
    </location>
</feature>
<dbReference type="EMBL" id="JBAMIC010000003">
    <property type="protein sequence ID" value="KAK7111060.1"/>
    <property type="molecule type" value="Genomic_DNA"/>
</dbReference>
<keyword evidence="11" id="KW-1185">Reference proteome</keyword>
<reference evidence="10 11" key="1">
    <citation type="submission" date="2024-02" db="EMBL/GenBank/DDBJ databases">
        <title>Chromosome-scale genome assembly of the rough periwinkle Littorina saxatilis.</title>
        <authorList>
            <person name="De Jode A."/>
            <person name="Faria R."/>
            <person name="Formenti G."/>
            <person name="Sims Y."/>
            <person name="Smith T.P."/>
            <person name="Tracey A."/>
            <person name="Wood J.M.D."/>
            <person name="Zagrodzka Z.B."/>
            <person name="Johannesson K."/>
            <person name="Butlin R.K."/>
            <person name="Leder E.H."/>
        </authorList>
    </citation>
    <scope>NUCLEOTIDE SEQUENCE [LARGE SCALE GENOMIC DNA]</scope>
    <source>
        <strain evidence="10">Snail1</strain>
        <tissue evidence="10">Muscle</tissue>
    </source>
</reference>
<keyword evidence="4" id="KW-0479">Metal-binding</keyword>
<feature type="compositionally biased region" description="Polar residues" evidence="8">
    <location>
        <begin position="983"/>
        <end position="1001"/>
    </location>
</feature>
<feature type="compositionally biased region" description="Basic and acidic residues" evidence="8">
    <location>
        <begin position="1317"/>
        <end position="1342"/>
    </location>
</feature>
<evidence type="ECO:0000259" key="9">
    <source>
        <dbReference type="Pfam" id="PF15309"/>
    </source>
</evidence>
<feature type="region of interest" description="Disordered" evidence="8">
    <location>
        <begin position="404"/>
        <end position="435"/>
    </location>
</feature>
<feature type="compositionally biased region" description="Polar residues" evidence="8">
    <location>
        <begin position="2241"/>
        <end position="2254"/>
    </location>
</feature>
<feature type="compositionally biased region" description="Gly residues" evidence="8">
    <location>
        <begin position="940"/>
        <end position="951"/>
    </location>
</feature>
<feature type="compositionally biased region" description="Basic and acidic residues" evidence="8">
    <location>
        <begin position="1213"/>
        <end position="1239"/>
    </location>
</feature>
<dbReference type="GO" id="GO:0005814">
    <property type="term" value="C:centriole"/>
    <property type="evidence" value="ECO:0007669"/>
    <property type="project" value="TreeGrafter"/>
</dbReference>
<dbReference type="InterPro" id="IPR029299">
    <property type="entry name" value="ALMS_motif"/>
</dbReference>
<feature type="compositionally biased region" description="Basic and acidic residues" evidence="8">
    <location>
        <begin position="1180"/>
        <end position="1190"/>
    </location>
</feature>
<evidence type="ECO:0000313" key="10">
    <source>
        <dbReference type="EMBL" id="KAK7111060.1"/>
    </source>
</evidence>
<feature type="domain" description="ALMS motif" evidence="9">
    <location>
        <begin position="2528"/>
        <end position="2655"/>
    </location>
</feature>
<dbReference type="GO" id="GO:0009168">
    <property type="term" value="P:purine ribonucleoside monophosphate biosynthetic process"/>
    <property type="evidence" value="ECO:0007669"/>
    <property type="project" value="InterPro"/>
</dbReference>
<feature type="region of interest" description="Disordered" evidence="8">
    <location>
        <begin position="1824"/>
        <end position="1974"/>
    </location>
</feature>
<dbReference type="PANTHER" id="PTHR21553">
    <property type="entry name" value="ALMS1-RELATED"/>
    <property type="match status" value="1"/>
</dbReference>
<feature type="compositionally biased region" description="Polar residues" evidence="8">
    <location>
        <begin position="1084"/>
        <end position="1098"/>
    </location>
</feature>
<feature type="region of interest" description="Disordered" evidence="8">
    <location>
        <begin position="752"/>
        <end position="776"/>
    </location>
</feature>
<dbReference type="Proteomes" id="UP001374579">
    <property type="component" value="Unassembled WGS sequence"/>
</dbReference>
<keyword evidence="5" id="KW-0378">Hydrolase</keyword>
<accession>A0AAN9BTP0</accession>
<feature type="region of interest" description="Disordered" evidence="8">
    <location>
        <begin position="566"/>
        <end position="622"/>
    </location>
</feature>
<proteinExistence type="predicted"/>
<feature type="region of interest" description="Disordered" evidence="8">
    <location>
        <begin position="328"/>
        <end position="357"/>
    </location>
</feature>
<dbReference type="GO" id="GO:0046599">
    <property type="term" value="P:regulation of centriole replication"/>
    <property type="evidence" value="ECO:0007669"/>
    <property type="project" value="TreeGrafter"/>
</dbReference>
<dbReference type="GO" id="GO:0008017">
    <property type="term" value="F:microtubule binding"/>
    <property type="evidence" value="ECO:0007669"/>
    <property type="project" value="TreeGrafter"/>
</dbReference>
<feature type="region of interest" description="Disordered" evidence="8">
    <location>
        <begin position="1591"/>
        <end position="1622"/>
    </location>
</feature>
<evidence type="ECO:0000256" key="8">
    <source>
        <dbReference type="SAM" id="MobiDB-lite"/>
    </source>
</evidence>
<dbReference type="PANTHER" id="PTHR21553:SF36">
    <property type="entry name" value="ALMS1 CENTROSOME AND BASAL BODY-ASSOCIATED PROTEIN-RELATED"/>
    <property type="match status" value="1"/>
</dbReference>
<feature type="compositionally biased region" description="Basic and acidic residues" evidence="8">
    <location>
        <begin position="2173"/>
        <end position="2187"/>
    </location>
</feature>
<gene>
    <name evidence="10" type="ORF">V1264_014841</name>
</gene>
<sequence>MGSKTLDFTSWYELQADTDSDEESVSSHLALPLGHGTYSPYSTGGTRHQDLQPSSDETATRHTGRASLIQQLLDEMDDANQKIDQFYDGKKPHGGTSLEEFPFGHRTAETDESGCDEVVSSAIAEVSKNFITGNLSAGPLASAESDESHISSDNDFRHRRGAAYAKYPETAAGLSDNDWNPYVTESDTNNSPRLTGDLRPVSILASGGDSNSKINSLVTSFNPPFCSTKTGSASRISKSSLQLIDSRPATDSSLLPSDIKETSALSSRSIASFAPDSSISPPQLTSSKLSEYSFGRGSSEAQHFPSTSVSQYRDLAARNLRKCFERTSWPPESVSSGRASQGSDEGTGREFGQSQFKTDSGIDYTRVEESFKQLSRFVDDADKSSWEIKSSLPGREYFSDAVHNALSTDDPSDGKPAAEWERGGRTTTTSGVNPTSYGSYLTKDFSVERFSADSRRQKGGKATERPGLTRISRDSDARTSATNSSTETVIPVSMVSNKDPSLKHTDYLTVQVDKLLQQTAYLTSSSRAKEREEEKEKKGTDTATTSLDYDRLHRDLQEIQESLHTMGQPAVESPHPATTSTASTLQPPTNTASAKSDSDDADIVPSTTTTPERGRRLMWDYGGDLGYGQEGMMSDVTAESSPLDPLHPNNNNNKNQYTSDGEETRTSSLDHGGEEEEHHEDTTMTFANQVGQAAATARNGLDFDDLVSTFRNESRALDTRYQAVLSQGMADKVINILTSTNPDQQAQGILSQVSAEERERRHRISSQAQGDRLDGSYASSLSSTLLASKSDDPVRKRLDLSSLSDSAENSQLLQSFFESQPKLEAAFSATTFAQTLISEQMKKMADRTFNHSLELRTPVHQELQCYPVYSTQRDQPQYQQLQAQLHQQLQQQQQQRGEQAAAKAASEKERGAGAAKSPRGESAEKQLESLNLEEKAKVSGGSGDESPGGGTSPADSDKSSELRSRGKYRPYRPAGSQDVYYTESDTASVAESITTVESTHTGSDDAMGPYFPSSVLGSRQDPAGDDKGLYSKRGKPAGPAGSSVDLPLPTIQERATPDPRERSSSDSSSRTVTGQAEGGRMNPASASGTSVPGANPSVSEVMARRQARVDDILREKDSARKVPASESADKDPLEKTKGEEMLEAYRAQKTDPLRARTPSPQPSKIPVRGPPLDYSAALRSKQEDELRLKAGLDSADGDICGHDVNAPSSLTDRPTRLNADKRDSDPDDSTEIHLLKAIDAELETEILERHHTESSSDQNDNASGNRHQESSDPKDTRASDRPTASRSEETAYSRPGNPSRGESSRSQRASDRPTTSRTEETAYSRQENPSRGESSRSQRASDRPTTSRTEETAYSRQENPSRGESSRSQRATARPTSSRTQETAYSIQGNPSRGESSRSHDTERERRWREAEAVVQKEQGRLEIDKGQADKRHEKTALLQQKRQEAGREAAKMFSQRAQGRQEVDQARANKRREEEKMDRRRLKELQDTIAHSPRSAARIAAGERDVDQGVAAKRREESELERRSLEVQITRERETMQAARLVREQELRETVVRRELTVREAEARRQASMQREVELRRERELIASRRGAELRAVREADARQEPDTRGAEQQNEETLNRDAELRRAIIQQREAELQENAEREAGLHRIADVRLAAEIEEEAEQRRQLDAAAVTEDALSREVRRARELARQRQDPLREAERQREAEEAIARAGGGQEPMTDAQKEADKEMQQRGHELPRQRETQEAIDRKPLSHRAQLLREALEKEAAYQGRPDLHFMWERFLAGSNVGQEPDSSLSSEKLTELADLMRDPTHHLVHSFLSQRQMQHQQDMLRAEAQREAVRRREEDSQLLDEESAALERELRRQDARQQQHRQSSEEESNGSYGEIIQQRERDRLRRREIRTQRKKQGKPLSPSKSLPSMHQPPSPDRGGDTMETLYSIPEDTGMTPQKSRSPHRSQSQNHNHNHPHRRSHVIDPNMVKLRERITQQRQKIGHERVKEIKRLQKLERLKALLLAKRTGLLDDSTVAAHLATISSTSASSEGSVAALSQVSLVASELSDNTTTAKDSSTEMRKIRFGHSPVERRRTEVSYHDNDSVDTDEFIQLLEDSCSQTESEHSIRINRRGHGVRDSHSQSHKRLSPSTQPSKQGGKCLKLHQMYSPYKRGEVFKPTKKSRRSEVQFEGVDSKTRDFGAMYPSPKQPQKNHNVRVRVSSRQVSQGVQTSPKRTHSTSSPYQDRPAVPAPTMNQGRGMQTRGRQASTPQGRQSSSSQRTAAAAHGEIQGGKMPRQSRSVSPEFDSRQVAACLSPDRDRPRSASSSRSDLHRMQRRPAAAGHREIQGGKMPRQSRSVSPEFDSRQVAACLSPDRDRPRSASPSRSDLHRRRSPSPIRHRSPSTVEVRVKAWTEQESRVPLRNPGLSGMAAPCCRHGKHLSPTPPPAVSWFIPMTDDKAWQSCIKEPQATAAFRHDCRPMGLSQNQWRELARVDLEEAEGGLRGSVEGEATRMYLHRTTKEAERELRLQYDQFEEKPLCRMSLQEALVRRRPDFISGMRQRQKLLKLSGEERQFQALVRAERELLFHDQRITCANPDAHPYSLRLHMPTRRVFSKQEMKEITEKNYNSLPEVKAKVVEQQRSEEYKLNRLRAKVFNRRVQRTVLARQGAVRCSC</sequence>
<dbReference type="GO" id="GO:0046872">
    <property type="term" value="F:metal ion binding"/>
    <property type="evidence" value="ECO:0007669"/>
    <property type="project" value="UniProtKB-KW"/>
</dbReference>
<feature type="compositionally biased region" description="Basic and acidic residues" evidence="8">
    <location>
        <begin position="1348"/>
        <end position="1367"/>
    </location>
</feature>
<comment type="caution">
    <text evidence="10">The sequence shown here is derived from an EMBL/GenBank/DDBJ whole genome shotgun (WGS) entry which is preliminary data.</text>
</comment>
<feature type="compositionally biased region" description="Basic and acidic residues" evidence="8">
    <location>
        <begin position="1395"/>
        <end position="1412"/>
    </location>
</feature>
<feature type="compositionally biased region" description="Basic and acidic residues" evidence="8">
    <location>
        <begin position="1127"/>
        <end position="1140"/>
    </location>
</feature>
<feature type="compositionally biased region" description="Basic and acidic residues" evidence="8">
    <location>
        <begin position="527"/>
        <end position="540"/>
    </location>
</feature>
<feature type="compositionally biased region" description="Low complexity" evidence="8">
    <location>
        <begin position="2255"/>
        <end position="2273"/>
    </location>
</feature>
<feature type="region of interest" description="Disordered" evidence="8">
    <location>
        <begin position="1661"/>
        <end position="1750"/>
    </location>
</feature>
<feature type="compositionally biased region" description="Basic and acidic residues" evidence="8">
    <location>
        <begin position="1502"/>
        <end position="1525"/>
    </location>
</feature>
<feature type="compositionally biased region" description="Polar residues" evidence="8">
    <location>
        <begin position="333"/>
        <end position="344"/>
    </location>
</feature>
<feature type="compositionally biased region" description="Polar residues" evidence="8">
    <location>
        <begin position="1255"/>
        <end position="1265"/>
    </location>
</feature>
<feature type="compositionally biased region" description="Polar residues" evidence="8">
    <location>
        <begin position="425"/>
        <end position="435"/>
    </location>
</feature>
<feature type="compositionally biased region" description="Low complexity" evidence="8">
    <location>
        <begin position="2206"/>
        <end position="2218"/>
    </location>
</feature>
<evidence type="ECO:0000256" key="2">
    <source>
        <dbReference type="ARBA" id="ARBA00004300"/>
    </source>
</evidence>
<feature type="compositionally biased region" description="Polar residues" evidence="8">
    <location>
        <begin position="478"/>
        <end position="487"/>
    </location>
</feature>
<feature type="compositionally biased region" description="Polar residues" evidence="8">
    <location>
        <begin position="183"/>
        <end position="193"/>
    </location>
</feature>
<keyword evidence="3" id="KW-0963">Cytoplasm</keyword>
<protein>
    <recommendedName>
        <fullName evidence="9">ALMS motif domain-containing protein</fullName>
    </recommendedName>
</protein>
<keyword evidence="6" id="KW-0862">Zinc</keyword>
<name>A0AAN9BTP0_9CAEN</name>
<feature type="compositionally biased region" description="Basic and acidic residues" evidence="8">
    <location>
        <begin position="412"/>
        <end position="424"/>
    </location>
</feature>
<evidence type="ECO:0000256" key="4">
    <source>
        <dbReference type="ARBA" id="ARBA00022723"/>
    </source>
</evidence>
<feature type="compositionally biased region" description="Polar residues" evidence="8">
    <location>
        <begin position="272"/>
        <end position="290"/>
    </location>
</feature>
<dbReference type="InterPro" id="IPR006650">
    <property type="entry name" value="A/AMP_deam_AS"/>
</dbReference>
<feature type="region of interest" description="Disordered" evidence="8">
    <location>
        <begin position="2110"/>
        <end position="2148"/>
    </location>
</feature>
<feature type="compositionally biased region" description="Low complexity" evidence="8">
    <location>
        <begin position="1908"/>
        <end position="1918"/>
    </location>
</feature>
<comment type="subcellular location">
    <subcellularLocation>
        <location evidence="2">Cytoplasm</location>
        <location evidence="2">Cytoskeleton</location>
        <location evidence="2">Microtubule organizing center</location>
        <location evidence="2">Centrosome</location>
    </subcellularLocation>
</comment>
<feature type="region of interest" description="Disordered" evidence="8">
    <location>
        <begin position="889"/>
        <end position="1525"/>
    </location>
</feature>
<feature type="compositionally biased region" description="Polar residues" evidence="8">
    <location>
        <begin position="1368"/>
        <end position="1394"/>
    </location>
</feature>
<evidence type="ECO:0000256" key="6">
    <source>
        <dbReference type="ARBA" id="ARBA00022833"/>
    </source>
</evidence>
<feature type="compositionally biased region" description="Basic and acidic residues" evidence="8">
    <location>
        <begin position="1887"/>
        <end position="1901"/>
    </location>
</feature>
<evidence type="ECO:0000256" key="7">
    <source>
        <dbReference type="ARBA" id="ARBA00023212"/>
    </source>
</evidence>
<evidence type="ECO:0000256" key="5">
    <source>
        <dbReference type="ARBA" id="ARBA00022801"/>
    </source>
</evidence>
<feature type="compositionally biased region" description="Polar residues" evidence="8">
    <location>
        <begin position="39"/>
        <end position="57"/>
    </location>
</feature>
<feature type="compositionally biased region" description="Basic and acidic residues" evidence="8">
    <location>
        <begin position="1107"/>
        <end position="1120"/>
    </location>
</feature>
<feature type="compositionally biased region" description="Basic and acidic residues" evidence="8">
    <location>
        <begin position="1855"/>
        <end position="1867"/>
    </location>
</feature>
<feature type="region of interest" description="Disordered" evidence="8">
    <location>
        <begin position="175"/>
        <end position="196"/>
    </location>
</feature>
<feature type="region of interest" description="Disordered" evidence="8">
    <location>
        <begin position="523"/>
        <end position="551"/>
    </location>
</feature>
<feature type="region of interest" description="Disordered" evidence="8">
    <location>
        <begin position="451"/>
        <end position="487"/>
    </location>
</feature>
<keyword evidence="7" id="KW-0206">Cytoskeleton</keyword>
<feature type="compositionally biased region" description="Low complexity" evidence="8">
    <location>
        <begin position="889"/>
        <end position="904"/>
    </location>
</feature>
<organism evidence="10 11">
    <name type="scientific">Littorina saxatilis</name>
    <dbReference type="NCBI Taxonomy" id="31220"/>
    <lineage>
        <taxon>Eukaryota</taxon>
        <taxon>Metazoa</taxon>
        <taxon>Spiralia</taxon>
        <taxon>Lophotrochozoa</taxon>
        <taxon>Mollusca</taxon>
        <taxon>Gastropoda</taxon>
        <taxon>Caenogastropoda</taxon>
        <taxon>Littorinimorpha</taxon>
        <taxon>Littorinoidea</taxon>
        <taxon>Littorinidae</taxon>
        <taxon>Littorina</taxon>
    </lineage>
</organism>
<dbReference type="Pfam" id="PF15309">
    <property type="entry name" value="ALMS_motif"/>
    <property type="match status" value="1"/>
</dbReference>
<feature type="compositionally biased region" description="Basic and acidic residues" evidence="8">
    <location>
        <begin position="955"/>
        <end position="964"/>
    </location>
</feature>
<dbReference type="GO" id="GO:0005813">
    <property type="term" value="C:centrosome"/>
    <property type="evidence" value="ECO:0007669"/>
    <property type="project" value="UniProtKB-SubCell"/>
</dbReference>
<feature type="compositionally biased region" description="Basic and acidic residues" evidence="8">
    <location>
        <begin position="1675"/>
        <end position="1707"/>
    </location>
</feature>
<feature type="compositionally biased region" description="Basic and acidic residues" evidence="8">
    <location>
        <begin position="1460"/>
        <end position="1487"/>
    </location>
</feature>
<feature type="compositionally biased region" description="Basic and acidic residues" evidence="8">
    <location>
        <begin position="1418"/>
        <end position="1451"/>
    </location>
</feature>
<feature type="compositionally biased region" description="Basic and acidic residues" evidence="8">
    <location>
        <begin position="1828"/>
        <end position="1845"/>
    </location>
</feature>